<dbReference type="HOGENOM" id="CLU_1815468_0_0_1"/>
<evidence type="ECO:0000256" key="1">
    <source>
        <dbReference type="SAM" id="MobiDB-lite"/>
    </source>
</evidence>
<proteinExistence type="predicted"/>
<feature type="region of interest" description="Disordered" evidence="1">
    <location>
        <begin position="27"/>
        <end position="142"/>
    </location>
</feature>
<name>W6Z8T9_COCMI</name>
<keyword evidence="3" id="KW-1185">Reference proteome</keyword>
<dbReference type="AlphaFoldDB" id="W6Z8T9"/>
<dbReference type="EMBL" id="KI964198">
    <property type="protein sequence ID" value="EUC40106.1"/>
    <property type="molecule type" value="Genomic_DNA"/>
</dbReference>
<organism evidence="2 3">
    <name type="scientific">Bipolaris oryzae ATCC 44560</name>
    <dbReference type="NCBI Taxonomy" id="930090"/>
    <lineage>
        <taxon>Eukaryota</taxon>
        <taxon>Fungi</taxon>
        <taxon>Dikarya</taxon>
        <taxon>Ascomycota</taxon>
        <taxon>Pezizomycotina</taxon>
        <taxon>Dothideomycetes</taxon>
        <taxon>Pleosporomycetidae</taxon>
        <taxon>Pleosporales</taxon>
        <taxon>Pleosporineae</taxon>
        <taxon>Pleosporaceae</taxon>
        <taxon>Bipolaris</taxon>
    </lineage>
</organism>
<gene>
    <name evidence="2" type="ORF">COCMIDRAFT_9960</name>
</gene>
<evidence type="ECO:0000313" key="3">
    <source>
        <dbReference type="Proteomes" id="UP000054032"/>
    </source>
</evidence>
<feature type="compositionally biased region" description="Basic residues" evidence="1">
    <location>
        <begin position="85"/>
        <end position="99"/>
    </location>
</feature>
<feature type="compositionally biased region" description="Basic and acidic residues" evidence="1">
    <location>
        <begin position="133"/>
        <end position="142"/>
    </location>
</feature>
<dbReference type="RefSeq" id="XP_007693384.1">
    <property type="nucleotide sequence ID" value="XM_007695194.1"/>
</dbReference>
<protein>
    <submittedName>
        <fullName evidence="2">Uncharacterized protein</fullName>
    </submittedName>
</protein>
<evidence type="ECO:0000313" key="2">
    <source>
        <dbReference type="EMBL" id="EUC40106.1"/>
    </source>
</evidence>
<dbReference type="Proteomes" id="UP000054032">
    <property type="component" value="Unassembled WGS sequence"/>
</dbReference>
<feature type="compositionally biased region" description="Low complexity" evidence="1">
    <location>
        <begin position="69"/>
        <end position="84"/>
    </location>
</feature>
<sequence length="142" mass="15370">MSSDPTADMSNFAPKVSPICVSDLASLYRESGRSPSPSPLREEEEEEEEEKKIVVSDGSDEDVVAPEVKTASPKTTTTTTTTASKKAHQNKAVPAKRKAPPPPFDEANKENDASASGPKLRRTGRKTALQTNEKLKNLDWSS</sequence>
<reference evidence="2 3" key="1">
    <citation type="journal article" date="2013" name="PLoS Genet.">
        <title>Comparative genome structure, secondary metabolite, and effector coding capacity across Cochliobolus pathogens.</title>
        <authorList>
            <person name="Condon B.J."/>
            <person name="Leng Y."/>
            <person name="Wu D."/>
            <person name="Bushley K.E."/>
            <person name="Ohm R.A."/>
            <person name="Otillar R."/>
            <person name="Martin J."/>
            <person name="Schackwitz W."/>
            <person name="Grimwood J."/>
            <person name="MohdZainudin N."/>
            <person name="Xue C."/>
            <person name="Wang R."/>
            <person name="Manning V.A."/>
            <person name="Dhillon B."/>
            <person name="Tu Z.J."/>
            <person name="Steffenson B.J."/>
            <person name="Salamov A."/>
            <person name="Sun H."/>
            <person name="Lowry S."/>
            <person name="LaButti K."/>
            <person name="Han J."/>
            <person name="Copeland A."/>
            <person name="Lindquist E."/>
            <person name="Barry K."/>
            <person name="Schmutz J."/>
            <person name="Baker S.E."/>
            <person name="Ciuffetti L.M."/>
            <person name="Grigoriev I.V."/>
            <person name="Zhong S."/>
            <person name="Turgeon B.G."/>
        </authorList>
    </citation>
    <scope>NUCLEOTIDE SEQUENCE [LARGE SCALE GENOMIC DNA]</scope>
    <source>
        <strain evidence="2 3">ATCC 44560</strain>
    </source>
</reference>
<accession>W6Z8T9</accession>
<dbReference type="GeneID" id="19129499"/>
<dbReference type="KEGG" id="bor:COCMIDRAFT_9960"/>